<evidence type="ECO:0000313" key="6">
    <source>
        <dbReference type="Proteomes" id="UP000301475"/>
    </source>
</evidence>
<gene>
    <name evidence="5" type="ORF">E5Z56_05585</name>
</gene>
<evidence type="ECO:0000256" key="1">
    <source>
        <dbReference type="SAM" id="MobiDB-lite"/>
    </source>
</evidence>
<feature type="domain" description="Phage tail lysozyme" evidence="4">
    <location>
        <begin position="585"/>
        <end position="724"/>
    </location>
</feature>
<dbReference type="InterPro" id="IPR007921">
    <property type="entry name" value="CHAP_dom"/>
</dbReference>
<protein>
    <submittedName>
        <fullName evidence="5">CHAP domain-containing protein</fullName>
    </submittedName>
</protein>
<organism evidence="5 6">
    <name type="scientific">Ruminococcus bovis</name>
    <dbReference type="NCBI Taxonomy" id="2564099"/>
    <lineage>
        <taxon>Bacteria</taxon>
        <taxon>Bacillati</taxon>
        <taxon>Bacillota</taxon>
        <taxon>Clostridia</taxon>
        <taxon>Eubacteriales</taxon>
        <taxon>Oscillospiraceae</taxon>
        <taxon>Ruminococcus</taxon>
    </lineage>
</organism>
<dbReference type="Proteomes" id="UP000301475">
    <property type="component" value="Chromosome"/>
</dbReference>
<reference evidence="5 6" key="1">
    <citation type="submission" date="2019-04" db="EMBL/GenBank/DDBJ databases">
        <authorList>
            <person name="Embree M."/>
            <person name="Gaffney J.R."/>
        </authorList>
    </citation>
    <scope>NUCLEOTIDE SEQUENCE [LARGE SCALE GENOMIC DNA]</scope>
    <source>
        <strain evidence="5 6">JE7A12</strain>
    </source>
</reference>
<feature type="region of interest" description="Disordered" evidence="1">
    <location>
        <begin position="1"/>
        <end position="123"/>
    </location>
</feature>
<feature type="compositionally biased region" description="Basic and acidic residues" evidence="1">
    <location>
        <begin position="79"/>
        <end position="105"/>
    </location>
</feature>
<dbReference type="OrthoDB" id="9812962at2"/>
<feature type="compositionally biased region" description="Basic and acidic residues" evidence="1">
    <location>
        <begin position="10"/>
        <end position="44"/>
    </location>
</feature>
<evidence type="ECO:0000313" key="5">
    <source>
        <dbReference type="EMBL" id="QCT07990.1"/>
    </source>
</evidence>
<feature type="domain" description="Peptidase C51" evidence="3">
    <location>
        <begin position="463"/>
        <end position="551"/>
    </location>
</feature>
<dbReference type="Pfam" id="PF18013">
    <property type="entry name" value="Phage_lysozyme2"/>
    <property type="match status" value="1"/>
</dbReference>
<feature type="compositionally biased region" description="Basic and acidic residues" evidence="1">
    <location>
        <begin position="55"/>
        <end position="69"/>
    </location>
</feature>
<feature type="transmembrane region" description="Helical" evidence="2">
    <location>
        <begin position="225"/>
        <end position="254"/>
    </location>
</feature>
<dbReference type="Pfam" id="PF05257">
    <property type="entry name" value="CHAP"/>
    <property type="match status" value="1"/>
</dbReference>
<dbReference type="KEGG" id="ruj:E5Z56_05585"/>
<keyword evidence="6" id="KW-1185">Reference proteome</keyword>
<keyword evidence="2" id="KW-1133">Transmembrane helix</keyword>
<dbReference type="InterPro" id="IPR041219">
    <property type="entry name" value="Phage_lysozyme2"/>
</dbReference>
<keyword evidence="2" id="KW-0472">Membrane</keyword>
<keyword evidence="2" id="KW-0812">Transmembrane</keyword>
<dbReference type="AlphaFoldDB" id="A0A4P8Y0Q2"/>
<dbReference type="Gene3D" id="1.10.530.10">
    <property type="match status" value="1"/>
</dbReference>
<name>A0A4P8Y0Q2_9FIRM</name>
<proteinExistence type="predicted"/>
<evidence type="ECO:0000256" key="2">
    <source>
        <dbReference type="SAM" id="Phobius"/>
    </source>
</evidence>
<accession>A0A4P8Y0Q2</accession>
<dbReference type="InterPro" id="IPR038765">
    <property type="entry name" value="Papain-like_cys_pep_sf"/>
</dbReference>
<dbReference type="SUPFAM" id="SSF54001">
    <property type="entry name" value="Cysteine proteinases"/>
    <property type="match status" value="1"/>
</dbReference>
<evidence type="ECO:0000259" key="3">
    <source>
        <dbReference type="Pfam" id="PF05257"/>
    </source>
</evidence>
<sequence length="726" mass="80887">MKQAYIQTKNKAEHSIEPEEHNETEYASDRMESGTKRMAEETVHQTKKAVNKGAENVKDKVERKIEDRVKKKVQSKAENTAKDTVKNSAERASKNAAKKSAEKSIRATNSAGRKSIRTVEKTSAKTVKQSARSTGKATVKTAQKGTVKTVKTSVKTAEKTSKAAIKTTKQAAKAAEKSAKAAAKAAQKAAKAAQQAAKLAAKAAKAAIQLLIKIIKAIIAAMQKLISAIIAGGWVSLLVILIICMIALLCWSVYGLFASANANNGEYTMHNIITRINNEFNDKITDIKTDNPHDKLVMSGSKAEWREVLAIYAVAYNMTDMHPANPDEVQVVTLDENKEEYIRNLFWEINKIDHRIETYTETEQVEEKQKDGKVKKVNKQVQKKALYITVSHVDLETMMNNKGFTAEQKKMCRQLLSDENNDLWRELLNGVTSSNSDIVLIAQEQLGNVGGKPYWSWYGFSSRVEWCCCFVSWCANECGYIESGTIPKYSVVDDGVVWFKNKDQWLDGSEEPEPGMIIFFDWADDGIDGGGDHTGIVEKVEGGTVYTIEGNSGDKVCENQYSIGNKEILGYGFYSGNNTVATGDTAQQVWTYLKSYGYSDSVAAGIIGNMMRECGGDTLNLDWNIVGHYNGDEFYGLCQWCLRYTPTGFKGSNVKEQCEYLQKTIKSEFANYGGNYNGITYSEFLKSNTRTAAIAFERVYERCGDYSFEDSRRADNAEKAYNRFHK</sequence>
<dbReference type="EMBL" id="CP039381">
    <property type="protein sequence ID" value="QCT07990.1"/>
    <property type="molecule type" value="Genomic_DNA"/>
</dbReference>
<evidence type="ECO:0000259" key="4">
    <source>
        <dbReference type="Pfam" id="PF18013"/>
    </source>
</evidence>